<proteinExistence type="predicted"/>
<evidence type="ECO:0008006" key="3">
    <source>
        <dbReference type="Google" id="ProtNLM"/>
    </source>
</evidence>
<dbReference type="Proteomes" id="UP001281761">
    <property type="component" value="Unassembled WGS sequence"/>
</dbReference>
<gene>
    <name evidence="1" type="ORF">BLNAU_9060</name>
</gene>
<dbReference type="Gene3D" id="2.160.20.10">
    <property type="entry name" value="Single-stranded right-handed beta-helix, Pectin lyase-like"/>
    <property type="match status" value="1"/>
</dbReference>
<dbReference type="SUPFAM" id="SSF51126">
    <property type="entry name" value="Pectin lyase-like"/>
    <property type="match status" value="1"/>
</dbReference>
<evidence type="ECO:0000313" key="2">
    <source>
        <dbReference type="Proteomes" id="UP001281761"/>
    </source>
</evidence>
<protein>
    <recommendedName>
        <fullName evidence="3">Right handed beta helix domain-containing protein</fullName>
    </recommendedName>
</protein>
<keyword evidence="2" id="KW-1185">Reference proteome</keyword>
<name>A0ABQ9XWP6_9EUKA</name>
<organism evidence="1 2">
    <name type="scientific">Blattamonas nauphoetae</name>
    <dbReference type="NCBI Taxonomy" id="2049346"/>
    <lineage>
        <taxon>Eukaryota</taxon>
        <taxon>Metamonada</taxon>
        <taxon>Preaxostyla</taxon>
        <taxon>Oxymonadida</taxon>
        <taxon>Blattamonas</taxon>
    </lineage>
</organism>
<dbReference type="InterPro" id="IPR011050">
    <property type="entry name" value="Pectin_lyase_fold/virulence"/>
</dbReference>
<evidence type="ECO:0000313" key="1">
    <source>
        <dbReference type="EMBL" id="KAK2955900.1"/>
    </source>
</evidence>
<dbReference type="PANTHER" id="PTHR11319:SF35">
    <property type="entry name" value="OUTER MEMBRANE PROTEIN PMPC-RELATED"/>
    <property type="match status" value="1"/>
</dbReference>
<accession>A0ABQ9XWP6</accession>
<dbReference type="PANTHER" id="PTHR11319">
    <property type="entry name" value="G PROTEIN-COUPLED RECEPTOR-RELATED"/>
    <property type="match status" value="1"/>
</dbReference>
<dbReference type="InterPro" id="IPR012334">
    <property type="entry name" value="Pectin_lyas_fold"/>
</dbReference>
<reference evidence="1 2" key="1">
    <citation type="journal article" date="2022" name="bioRxiv">
        <title>Genomics of Preaxostyla Flagellates Illuminates Evolutionary Transitions and the Path Towards Mitochondrial Loss.</title>
        <authorList>
            <person name="Novak L.V.F."/>
            <person name="Treitli S.C."/>
            <person name="Pyrih J."/>
            <person name="Halakuc P."/>
            <person name="Pipaliya S.V."/>
            <person name="Vacek V."/>
            <person name="Brzon O."/>
            <person name="Soukal P."/>
            <person name="Eme L."/>
            <person name="Dacks J.B."/>
            <person name="Karnkowska A."/>
            <person name="Elias M."/>
            <person name="Hampl V."/>
        </authorList>
    </citation>
    <scope>NUCLEOTIDE SEQUENCE [LARGE SCALE GENOMIC DNA]</scope>
    <source>
        <strain evidence="1">NAU3</strain>
        <tissue evidence="1">Gut</tissue>
    </source>
</reference>
<sequence>MSSSDPTINFGGGAIVVFNSTADLTITECSFHNCRCSGSQVDGGAVNSRGDLTLPERHHSNTKVSKCSFTSCYAEDGGGALAIYHVFSAEIHDCSFQGNTAGRGGGVAHQDIPTFSLTNSSFTNNHATQGGALFITAHIPFSFSTLLFRDNSATSKLGSDIYFNDYSSTDVPLANISSCDTTALTASVYFTVDDKNTTTHVPQVKRALFIHSTEVSHDQDTTTVTVTSATPVKGTMSVVLAGGRVPRLVFVTFEDNSDAGSTVGTATVPSYILPSGKTYSVVCQVLAKYQPRDQFIWQATSRLPDSNTSLVEVKGVGLSMGSYVMTVKDSKGNPVVVNLNYVDSTTLTATETLYPATSDQLAYETEYTISSVTCGSTNIFVNDDVVLSVPKEPARILSTRSTELNGQRDEVTVSFCNKPRYL</sequence>
<dbReference type="EMBL" id="JARBJD010000061">
    <property type="protein sequence ID" value="KAK2955900.1"/>
    <property type="molecule type" value="Genomic_DNA"/>
</dbReference>
<comment type="caution">
    <text evidence="1">The sequence shown here is derived from an EMBL/GenBank/DDBJ whole genome shotgun (WGS) entry which is preliminary data.</text>
</comment>